<keyword evidence="3" id="KW-0645">Protease</keyword>
<dbReference type="EMBL" id="JACTNZ010000012">
    <property type="protein sequence ID" value="KAG5522269.1"/>
    <property type="molecule type" value="Genomic_DNA"/>
</dbReference>
<dbReference type="Gene3D" id="3.40.50.300">
    <property type="entry name" value="P-loop containing nucleotide triphosphate hydrolases"/>
    <property type="match status" value="1"/>
</dbReference>
<dbReference type="PANTHER" id="PTHR11963:SF23">
    <property type="entry name" value="CYTOSOL AMINOPEPTIDASE"/>
    <property type="match status" value="1"/>
</dbReference>
<protein>
    <submittedName>
        <fullName evidence="7">Uncharacterized protein</fullName>
    </submittedName>
</protein>
<feature type="domain" description="Cytosol aminopeptidase" evidence="6">
    <location>
        <begin position="437"/>
        <end position="562"/>
    </location>
</feature>
<evidence type="ECO:0000256" key="1">
    <source>
        <dbReference type="ARBA" id="ARBA00009528"/>
    </source>
</evidence>
<dbReference type="Pfam" id="PF00883">
    <property type="entry name" value="Peptidase_M17"/>
    <property type="match status" value="1"/>
</dbReference>
<dbReference type="Pfam" id="PF00005">
    <property type="entry name" value="ABC_tran"/>
    <property type="match status" value="1"/>
</dbReference>
<dbReference type="GO" id="GO:0005737">
    <property type="term" value="C:cytoplasm"/>
    <property type="evidence" value="ECO:0007669"/>
    <property type="project" value="InterPro"/>
</dbReference>
<dbReference type="Gene3D" id="1.10.510.10">
    <property type="entry name" value="Transferase(Phosphotransferase) domain 1"/>
    <property type="match status" value="1"/>
</dbReference>
<evidence type="ECO:0000256" key="2">
    <source>
        <dbReference type="ARBA" id="ARBA00022438"/>
    </source>
</evidence>
<name>A0AAV6I5A2_9ERIC</name>
<feature type="domain" description="ABC transporter" evidence="5">
    <location>
        <begin position="73"/>
        <end position="122"/>
    </location>
</feature>
<dbReference type="InterPro" id="IPR011009">
    <property type="entry name" value="Kinase-like_dom_sf"/>
</dbReference>
<evidence type="ECO:0000259" key="6">
    <source>
        <dbReference type="Pfam" id="PF00883"/>
    </source>
</evidence>
<accession>A0AAV6I5A2</accession>
<keyword evidence="8" id="KW-1185">Reference proteome</keyword>
<sequence>MITQSWFSRVGLFSSQFFFYSFYCFCLSDAGSMTSDLVKGSRTIISLFAILDRKSKIDPDDQEGIRVDTDIEVALIGNSGSGYSTIIGLIERFYDPLKGSILIDEVDIKAYHLRSLRSRIALSCRLLKNPTQIIEAPSTMEEEEEPLPEECYFINGLIGGLASEATVKNSYMVAALHSIRKSPGEEENDQKKLIGMACAFNATIWDVLVDPDYQILYEAPSKDSEANAALLDYVISVSSSTKDRMSRRSFSKKQKIPISAKVYTMAELQSATNGLSEENFLGEGSLGSVYKADLPNRQASEMAISNTDYVAPEHIQNGFDSVKGDISAFGVLLLELLTGTRPFDGRRPPDSRLFADLLPFTLCSFDGPSISSICHRREKEVMEAMCDSWRSRVSNHISRHNYRSTLSDFEVVVLGGKGWAGYHSGPEARSQNQPLYQCKELKIGSYLRVAAASANPPHFIHLCYKPPSGPAKTKLALVGRGLTFDNGGYNIKTGPGYSIELMNFDMGGLAAVLGAAKALGQIKPPGAEVHFIVAACENMISGTGMRLGDIVTASNGKTIEVARCTKIINPNTKDAK</sequence>
<evidence type="ECO:0000259" key="5">
    <source>
        <dbReference type="Pfam" id="PF00005"/>
    </source>
</evidence>
<dbReference type="GO" id="GO:0005524">
    <property type="term" value="F:ATP binding"/>
    <property type="evidence" value="ECO:0007669"/>
    <property type="project" value="InterPro"/>
</dbReference>
<dbReference type="SUPFAM" id="SSF52540">
    <property type="entry name" value="P-loop containing nucleoside triphosphate hydrolases"/>
    <property type="match status" value="1"/>
</dbReference>
<dbReference type="InterPro" id="IPR027417">
    <property type="entry name" value="P-loop_NTPase"/>
</dbReference>
<dbReference type="Proteomes" id="UP000823749">
    <property type="component" value="Chromosome 12"/>
</dbReference>
<dbReference type="AlphaFoldDB" id="A0AAV6I5A2"/>
<dbReference type="GO" id="GO:0030145">
    <property type="term" value="F:manganese ion binding"/>
    <property type="evidence" value="ECO:0007669"/>
    <property type="project" value="InterPro"/>
</dbReference>
<proteinExistence type="inferred from homology"/>
<dbReference type="InterPro" id="IPR000819">
    <property type="entry name" value="Peptidase_M17_C"/>
</dbReference>
<dbReference type="GO" id="GO:0070006">
    <property type="term" value="F:metalloaminopeptidase activity"/>
    <property type="evidence" value="ECO:0007669"/>
    <property type="project" value="InterPro"/>
</dbReference>
<comment type="caution">
    <text evidence="7">The sequence shown here is derived from an EMBL/GenBank/DDBJ whole genome shotgun (WGS) entry which is preliminary data.</text>
</comment>
<dbReference type="GO" id="GO:0006508">
    <property type="term" value="P:proteolysis"/>
    <property type="evidence" value="ECO:0007669"/>
    <property type="project" value="UniProtKB-KW"/>
</dbReference>
<dbReference type="SUPFAM" id="SSF53187">
    <property type="entry name" value="Zn-dependent exopeptidases"/>
    <property type="match status" value="1"/>
</dbReference>
<comment type="similarity">
    <text evidence="1">Belongs to the peptidase M17 family.</text>
</comment>
<reference evidence="7" key="1">
    <citation type="submission" date="2020-08" db="EMBL/GenBank/DDBJ databases">
        <title>Plant Genome Project.</title>
        <authorList>
            <person name="Zhang R.-G."/>
        </authorList>
    </citation>
    <scope>NUCLEOTIDE SEQUENCE</scope>
    <source>
        <strain evidence="7">WSP0</strain>
        <tissue evidence="7">Leaf</tissue>
    </source>
</reference>
<dbReference type="Gene3D" id="3.40.630.10">
    <property type="entry name" value="Zn peptidases"/>
    <property type="match status" value="1"/>
</dbReference>
<dbReference type="SUPFAM" id="SSF56112">
    <property type="entry name" value="Protein kinase-like (PK-like)"/>
    <property type="match status" value="1"/>
</dbReference>
<evidence type="ECO:0000313" key="8">
    <source>
        <dbReference type="Proteomes" id="UP000823749"/>
    </source>
</evidence>
<dbReference type="InterPro" id="IPR003439">
    <property type="entry name" value="ABC_transporter-like_ATP-bd"/>
</dbReference>
<keyword evidence="2" id="KW-0031">Aminopeptidase</keyword>
<gene>
    <name evidence="7" type="ORF">RHGRI_034451</name>
</gene>
<dbReference type="InterPro" id="IPR011356">
    <property type="entry name" value="Leucine_aapep/pepB"/>
</dbReference>
<dbReference type="PRINTS" id="PR00481">
    <property type="entry name" value="LAMNOPPTDASE"/>
</dbReference>
<evidence type="ECO:0000256" key="4">
    <source>
        <dbReference type="ARBA" id="ARBA00022801"/>
    </source>
</evidence>
<keyword evidence="4" id="KW-0378">Hydrolase</keyword>
<dbReference type="GO" id="GO:0016887">
    <property type="term" value="F:ATP hydrolysis activity"/>
    <property type="evidence" value="ECO:0007669"/>
    <property type="project" value="InterPro"/>
</dbReference>
<evidence type="ECO:0000313" key="7">
    <source>
        <dbReference type="EMBL" id="KAG5522269.1"/>
    </source>
</evidence>
<dbReference type="PANTHER" id="PTHR11963">
    <property type="entry name" value="LEUCINE AMINOPEPTIDASE-RELATED"/>
    <property type="match status" value="1"/>
</dbReference>
<organism evidence="7 8">
    <name type="scientific">Rhododendron griersonianum</name>
    <dbReference type="NCBI Taxonomy" id="479676"/>
    <lineage>
        <taxon>Eukaryota</taxon>
        <taxon>Viridiplantae</taxon>
        <taxon>Streptophyta</taxon>
        <taxon>Embryophyta</taxon>
        <taxon>Tracheophyta</taxon>
        <taxon>Spermatophyta</taxon>
        <taxon>Magnoliopsida</taxon>
        <taxon>eudicotyledons</taxon>
        <taxon>Gunneridae</taxon>
        <taxon>Pentapetalae</taxon>
        <taxon>asterids</taxon>
        <taxon>Ericales</taxon>
        <taxon>Ericaceae</taxon>
        <taxon>Ericoideae</taxon>
        <taxon>Rhodoreae</taxon>
        <taxon>Rhododendron</taxon>
    </lineage>
</organism>
<evidence type="ECO:0000256" key="3">
    <source>
        <dbReference type="ARBA" id="ARBA00022670"/>
    </source>
</evidence>